<dbReference type="Proteomes" id="UP000239866">
    <property type="component" value="Unassembled WGS sequence"/>
</dbReference>
<evidence type="ECO:0000313" key="16">
    <source>
        <dbReference type="Proteomes" id="UP000239866"/>
    </source>
</evidence>
<dbReference type="GO" id="GO:0047480">
    <property type="term" value="F:UDP-N-acetylmuramoyl-tripeptide-D-alanyl-D-alanine ligase activity"/>
    <property type="evidence" value="ECO:0007669"/>
    <property type="project" value="UniProtKB-UniRule"/>
</dbReference>
<keyword evidence="5 10" id="KW-0067">ATP-binding</keyword>
<keyword evidence="1 10" id="KW-0963">Cytoplasm</keyword>
<dbReference type="OrthoDB" id="9801978at2"/>
<dbReference type="GO" id="GO:0071555">
    <property type="term" value="P:cell wall organization"/>
    <property type="evidence" value="ECO:0007669"/>
    <property type="project" value="UniProtKB-KW"/>
</dbReference>
<dbReference type="InterPro" id="IPR000713">
    <property type="entry name" value="Mur_ligase_N"/>
</dbReference>
<dbReference type="GO" id="GO:0009252">
    <property type="term" value="P:peptidoglycan biosynthetic process"/>
    <property type="evidence" value="ECO:0007669"/>
    <property type="project" value="UniProtKB-UniRule"/>
</dbReference>
<dbReference type="InterPro" id="IPR051046">
    <property type="entry name" value="MurCDEF_CellWall_CoF430Synth"/>
</dbReference>
<evidence type="ECO:0000256" key="3">
    <source>
        <dbReference type="ARBA" id="ARBA00022618"/>
    </source>
</evidence>
<sequence length="460" mass="48368">MIRSFTLAEAAAWINAGSARSAEALSQVEFSGVSTDTRTLGHGQLFVALRGEHFDGHRFLAQAQEKGAVAVVVDQVDPRLEIPQLQVPDTLAALAALAKGNRAESGADLIAVTGSSGKTTVREMTASILAELGATLATEGNLNNHIGVPLTLFRLSSEHRFGVIELGASGLGEIAYTVAMVAPKVAILTNAGQAHLDGFGSYQNIIQAKGEIIDGVVAGGTVVLDRDDPAFDQWARRAKGLRVVSVSRAGHPEADYLAHEVQVAESGLAFDVRGPDNWQARLRLCLPGKHNVTNAMLALAACRQLGAGKRQIEAGLAGVQPVKGRLQVLEPAKGLTLIDDSYNANPTSMKAAIDVLAGYPGPRVLVLGAMAELGAEAAELHRQVGEHAFRRGIDRLLVVGAGAEAYGSGFGNQTEFFQRHEQAVDAITDGIHGAVTILVKGSRSSAMNLVVEGIQKKVNR</sequence>
<evidence type="ECO:0000259" key="12">
    <source>
        <dbReference type="Pfam" id="PF01225"/>
    </source>
</evidence>
<evidence type="ECO:0000256" key="9">
    <source>
        <dbReference type="ARBA" id="ARBA00023316"/>
    </source>
</evidence>
<feature type="domain" description="Mur ligase N-terminal catalytic" evidence="12">
    <location>
        <begin position="30"/>
        <end position="100"/>
    </location>
</feature>
<reference evidence="15 16" key="1">
    <citation type="submission" date="2018-03" db="EMBL/GenBank/DDBJ databases">
        <title>Marinobacter brunus sp. nov., a marine bacterium of Gamma-proteobacteria isolated from the surface seawater of the South China Sea.</title>
        <authorList>
            <person name="Cheng H."/>
            <person name="Wu Y.-H."/>
            <person name="Xamxidin M."/>
            <person name="Xu X.-W."/>
        </authorList>
    </citation>
    <scope>NUCLEOTIDE SEQUENCE [LARGE SCALE GENOMIC DNA]</scope>
    <source>
        <strain evidence="15 16">NH169-3</strain>
    </source>
</reference>
<comment type="catalytic activity">
    <reaction evidence="10 11">
        <text>D-alanyl-D-alanine + UDP-N-acetyl-alpha-D-muramoyl-L-alanyl-gamma-D-glutamyl-meso-2,6-diaminopimelate + ATP = UDP-N-acetyl-alpha-D-muramoyl-L-alanyl-gamma-D-glutamyl-meso-2,6-diaminopimeloyl-D-alanyl-D-alanine + ADP + phosphate + H(+)</text>
        <dbReference type="Rhea" id="RHEA:28374"/>
        <dbReference type="ChEBI" id="CHEBI:15378"/>
        <dbReference type="ChEBI" id="CHEBI:30616"/>
        <dbReference type="ChEBI" id="CHEBI:43474"/>
        <dbReference type="ChEBI" id="CHEBI:57822"/>
        <dbReference type="ChEBI" id="CHEBI:61386"/>
        <dbReference type="ChEBI" id="CHEBI:83905"/>
        <dbReference type="ChEBI" id="CHEBI:456216"/>
        <dbReference type="EC" id="6.3.2.10"/>
    </reaction>
</comment>
<dbReference type="GO" id="GO:0008766">
    <property type="term" value="F:UDP-N-acetylmuramoylalanyl-D-glutamyl-2,6-diaminopimelate-D-alanyl-D-alanine ligase activity"/>
    <property type="evidence" value="ECO:0007669"/>
    <property type="project" value="RHEA"/>
</dbReference>
<keyword evidence="16" id="KW-1185">Reference proteome</keyword>
<dbReference type="InterPro" id="IPR013221">
    <property type="entry name" value="Mur_ligase_cen"/>
</dbReference>
<keyword evidence="2 10" id="KW-0436">Ligase</keyword>
<dbReference type="SUPFAM" id="SSF53244">
    <property type="entry name" value="MurD-like peptide ligases, peptide-binding domain"/>
    <property type="match status" value="1"/>
</dbReference>
<comment type="pathway">
    <text evidence="10 11">Cell wall biogenesis; peptidoglycan biosynthesis.</text>
</comment>
<name>A0A2T1KKE5_9GAMM</name>
<evidence type="ECO:0000313" key="15">
    <source>
        <dbReference type="EMBL" id="PSF10498.1"/>
    </source>
</evidence>
<evidence type="ECO:0000256" key="5">
    <source>
        <dbReference type="ARBA" id="ARBA00022840"/>
    </source>
</evidence>
<evidence type="ECO:0000259" key="14">
    <source>
        <dbReference type="Pfam" id="PF08245"/>
    </source>
</evidence>
<dbReference type="EC" id="6.3.2.10" evidence="10 11"/>
<dbReference type="Pfam" id="PF08245">
    <property type="entry name" value="Mur_ligase_M"/>
    <property type="match status" value="1"/>
</dbReference>
<dbReference type="Gene3D" id="3.90.190.20">
    <property type="entry name" value="Mur ligase, C-terminal domain"/>
    <property type="match status" value="1"/>
</dbReference>
<protein>
    <recommendedName>
        <fullName evidence="10 11">UDP-N-acetylmuramoyl-tripeptide--D-alanyl-D-alanine ligase</fullName>
        <ecNumber evidence="10 11">6.3.2.10</ecNumber>
    </recommendedName>
    <alternativeName>
        <fullName evidence="10">D-alanyl-D-alanine-adding enzyme</fullName>
    </alternativeName>
</protein>
<dbReference type="Pfam" id="PF01225">
    <property type="entry name" value="Mur_ligase"/>
    <property type="match status" value="1"/>
</dbReference>
<dbReference type="GO" id="GO:0051301">
    <property type="term" value="P:cell division"/>
    <property type="evidence" value="ECO:0007669"/>
    <property type="project" value="UniProtKB-KW"/>
</dbReference>
<evidence type="ECO:0000256" key="8">
    <source>
        <dbReference type="ARBA" id="ARBA00023306"/>
    </source>
</evidence>
<dbReference type="GO" id="GO:0005737">
    <property type="term" value="C:cytoplasm"/>
    <property type="evidence" value="ECO:0007669"/>
    <property type="project" value="UniProtKB-SubCell"/>
</dbReference>
<accession>A0A2T1KKE5</accession>
<dbReference type="InterPro" id="IPR004101">
    <property type="entry name" value="Mur_ligase_C"/>
</dbReference>
<evidence type="ECO:0000256" key="4">
    <source>
        <dbReference type="ARBA" id="ARBA00022741"/>
    </source>
</evidence>
<dbReference type="PANTHER" id="PTHR43024">
    <property type="entry name" value="UDP-N-ACETYLMURAMOYL-TRIPEPTIDE--D-ALANYL-D-ALANINE LIGASE"/>
    <property type="match status" value="1"/>
</dbReference>
<keyword evidence="3 10" id="KW-0132">Cell division</keyword>
<comment type="function">
    <text evidence="10 11">Involved in cell wall formation. Catalyzes the final step in the synthesis of UDP-N-acetylmuramoyl-pentapeptide, the precursor of murein.</text>
</comment>
<keyword evidence="4 10" id="KW-0547">Nucleotide-binding</keyword>
<dbReference type="RefSeq" id="WP_106761700.1">
    <property type="nucleotide sequence ID" value="NZ_PXNP01000023.1"/>
</dbReference>
<dbReference type="Gene3D" id="3.40.1390.10">
    <property type="entry name" value="MurE/MurF, N-terminal domain"/>
    <property type="match status" value="1"/>
</dbReference>
<dbReference type="SUPFAM" id="SSF63418">
    <property type="entry name" value="MurE/MurF N-terminal domain"/>
    <property type="match status" value="1"/>
</dbReference>
<dbReference type="GO" id="GO:0008360">
    <property type="term" value="P:regulation of cell shape"/>
    <property type="evidence" value="ECO:0007669"/>
    <property type="project" value="UniProtKB-KW"/>
</dbReference>
<organism evidence="15 16">
    <name type="scientific">Marinobacter fuscus</name>
    <dbReference type="NCBI Taxonomy" id="2109942"/>
    <lineage>
        <taxon>Bacteria</taxon>
        <taxon>Pseudomonadati</taxon>
        <taxon>Pseudomonadota</taxon>
        <taxon>Gammaproteobacteria</taxon>
        <taxon>Pseudomonadales</taxon>
        <taxon>Marinobacteraceae</taxon>
        <taxon>Marinobacter</taxon>
    </lineage>
</organism>
<gene>
    <name evidence="10" type="primary">murF</name>
    <name evidence="15" type="ORF">C7H09_06015</name>
</gene>
<evidence type="ECO:0000256" key="1">
    <source>
        <dbReference type="ARBA" id="ARBA00022490"/>
    </source>
</evidence>
<dbReference type="InterPro" id="IPR036615">
    <property type="entry name" value="Mur_ligase_C_dom_sf"/>
</dbReference>
<evidence type="ECO:0000256" key="11">
    <source>
        <dbReference type="RuleBase" id="RU004136"/>
    </source>
</evidence>
<evidence type="ECO:0000256" key="7">
    <source>
        <dbReference type="ARBA" id="ARBA00022984"/>
    </source>
</evidence>
<dbReference type="HAMAP" id="MF_02019">
    <property type="entry name" value="MurF"/>
    <property type="match status" value="1"/>
</dbReference>
<keyword evidence="9 10" id="KW-0961">Cell wall biogenesis/degradation</keyword>
<dbReference type="GO" id="GO:0005524">
    <property type="term" value="F:ATP binding"/>
    <property type="evidence" value="ECO:0007669"/>
    <property type="project" value="UniProtKB-UniRule"/>
</dbReference>
<comment type="subcellular location">
    <subcellularLocation>
        <location evidence="10 11">Cytoplasm</location>
    </subcellularLocation>
</comment>
<comment type="caution">
    <text evidence="15">The sequence shown here is derived from an EMBL/GenBank/DDBJ whole genome shotgun (WGS) entry which is preliminary data.</text>
</comment>
<dbReference type="AlphaFoldDB" id="A0A2T1KKE5"/>
<dbReference type="Gene3D" id="3.40.1190.10">
    <property type="entry name" value="Mur-like, catalytic domain"/>
    <property type="match status" value="1"/>
</dbReference>
<keyword evidence="6 10" id="KW-0133">Cell shape</keyword>
<dbReference type="EMBL" id="PXNP01000023">
    <property type="protein sequence ID" value="PSF10498.1"/>
    <property type="molecule type" value="Genomic_DNA"/>
</dbReference>
<dbReference type="Pfam" id="PF02875">
    <property type="entry name" value="Mur_ligase_C"/>
    <property type="match status" value="1"/>
</dbReference>
<feature type="domain" description="Mur ligase central" evidence="14">
    <location>
        <begin position="112"/>
        <end position="302"/>
    </location>
</feature>
<evidence type="ECO:0000256" key="6">
    <source>
        <dbReference type="ARBA" id="ARBA00022960"/>
    </source>
</evidence>
<feature type="domain" description="Mur ligase C-terminal" evidence="13">
    <location>
        <begin position="324"/>
        <end position="443"/>
    </location>
</feature>
<evidence type="ECO:0000256" key="2">
    <source>
        <dbReference type="ARBA" id="ARBA00022598"/>
    </source>
</evidence>
<keyword evidence="7 10" id="KW-0573">Peptidoglycan synthesis</keyword>
<dbReference type="PANTHER" id="PTHR43024:SF1">
    <property type="entry name" value="UDP-N-ACETYLMURAMOYL-TRIPEPTIDE--D-ALANYL-D-ALANINE LIGASE"/>
    <property type="match status" value="1"/>
</dbReference>
<dbReference type="InterPro" id="IPR036565">
    <property type="entry name" value="Mur-like_cat_sf"/>
</dbReference>
<keyword evidence="8 10" id="KW-0131">Cell cycle</keyword>
<comment type="similarity">
    <text evidence="10">Belongs to the MurCDEF family. MurF subfamily.</text>
</comment>
<evidence type="ECO:0000256" key="10">
    <source>
        <dbReference type="HAMAP-Rule" id="MF_02019"/>
    </source>
</evidence>
<dbReference type="UniPathway" id="UPA00219"/>
<evidence type="ECO:0000259" key="13">
    <source>
        <dbReference type="Pfam" id="PF02875"/>
    </source>
</evidence>
<dbReference type="NCBIfam" id="TIGR01143">
    <property type="entry name" value="murF"/>
    <property type="match status" value="1"/>
</dbReference>
<dbReference type="InterPro" id="IPR005863">
    <property type="entry name" value="UDP-N-AcMur_synth"/>
</dbReference>
<dbReference type="SUPFAM" id="SSF53623">
    <property type="entry name" value="MurD-like peptide ligases, catalytic domain"/>
    <property type="match status" value="1"/>
</dbReference>
<dbReference type="InterPro" id="IPR035911">
    <property type="entry name" value="MurE/MurF_N"/>
</dbReference>
<feature type="binding site" evidence="10">
    <location>
        <begin position="114"/>
        <end position="120"/>
    </location>
    <ligand>
        <name>ATP</name>
        <dbReference type="ChEBI" id="CHEBI:30616"/>
    </ligand>
</feature>
<proteinExistence type="inferred from homology"/>